<dbReference type="GO" id="GO:0005730">
    <property type="term" value="C:nucleolus"/>
    <property type="evidence" value="ECO:0007669"/>
    <property type="project" value="TreeGrafter"/>
</dbReference>
<feature type="compositionally biased region" description="Gly residues" evidence="3">
    <location>
        <begin position="1"/>
        <end position="11"/>
    </location>
</feature>
<dbReference type="InterPro" id="IPR027417">
    <property type="entry name" value="P-loop_NTPase"/>
</dbReference>
<feature type="compositionally biased region" description="Acidic residues" evidence="3">
    <location>
        <begin position="73"/>
        <end position="85"/>
    </location>
</feature>
<keyword evidence="2" id="KW-0342">GTP-binding</keyword>
<feature type="non-terminal residue" evidence="5">
    <location>
        <position position="288"/>
    </location>
</feature>
<dbReference type="SUPFAM" id="SSF52540">
    <property type="entry name" value="P-loop containing nucleoside triphosphate hydrolases"/>
    <property type="match status" value="1"/>
</dbReference>
<dbReference type="AlphaFoldDB" id="A0A813IYB4"/>
<reference evidence="5" key="1">
    <citation type="submission" date="2021-02" db="EMBL/GenBank/DDBJ databases">
        <authorList>
            <person name="Dougan E. K."/>
            <person name="Rhodes N."/>
            <person name="Thang M."/>
            <person name="Chan C."/>
        </authorList>
    </citation>
    <scope>NUCLEOTIDE SEQUENCE</scope>
</reference>
<evidence type="ECO:0000313" key="5">
    <source>
        <dbReference type="EMBL" id="CAE8657495.1"/>
    </source>
</evidence>
<comment type="caution">
    <text evidence="5">The sequence shown here is derived from an EMBL/GenBank/DDBJ whole genome shotgun (WGS) entry which is preliminary data.</text>
</comment>
<evidence type="ECO:0000256" key="1">
    <source>
        <dbReference type="ARBA" id="ARBA00022741"/>
    </source>
</evidence>
<evidence type="ECO:0000313" key="6">
    <source>
        <dbReference type="Proteomes" id="UP000626109"/>
    </source>
</evidence>
<feature type="region of interest" description="Disordered" evidence="3">
    <location>
        <begin position="1"/>
        <end position="21"/>
    </location>
</feature>
<accession>A0A813IYB4</accession>
<proteinExistence type="predicted"/>
<evidence type="ECO:0000256" key="2">
    <source>
        <dbReference type="ARBA" id="ARBA00023134"/>
    </source>
</evidence>
<dbReference type="GO" id="GO:0005525">
    <property type="term" value="F:GTP binding"/>
    <property type="evidence" value="ECO:0007669"/>
    <property type="project" value="UniProtKB-KW"/>
</dbReference>
<dbReference type="EMBL" id="CAJNNV010018851">
    <property type="protein sequence ID" value="CAE8606228.1"/>
    <property type="molecule type" value="Genomic_DNA"/>
</dbReference>
<name>A0A813IYB4_POLGL</name>
<sequence>MGKKGGTGHGGFAALSTPGSSIQVKKALAKHDAPKREVLGKSQATRKDAASFLKHRMGQKVKNLQAPTAYSGEDNDKDDAMEDSEQAPAAIGSVDALFEEASRKGEEFAEWQEPEIPEGGDLDQEWDEAAVGNANREADNTRKKFYSELRKVLAAADVIIEVLDARDPQSCRSEVLEKEVTSSGKRLVLLINKIDLAPKEAVEAWVKHLKRSHPAIAFKAAHGGAHRPTHAMTSVSNASEGLLRSTHAVVGADELMQLLKNYSRQGGKQLKTHLTVGVVGYPNTGKSS</sequence>
<dbReference type="InterPro" id="IPR050755">
    <property type="entry name" value="TRAFAC_YlqF/YawG_RiboMat"/>
</dbReference>
<evidence type="ECO:0000313" key="7">
    <source>
        <dbReference type="Proteomes" id="UP000654075"/>
    </source>
</evidence>
<protein>
    <recommendedName>
        <fullName evidence="8">Nucleolar GTP-binding protein 2</fullName>
    </recommendedName>
</protein>
<dbReference type="OrthoDB" id="10266128at2759"/>
<dbReference type="Proteomes" id="UP000654075">
    <property type="component" value="Unassembled WGS sequence"/>
</dbReference>
<keyword evidence="1" id="KW-0547">Nucleotide-binding</keyword>
<organism evidence="5 6">
    <name type="scientific">Polarella glacialis</name>
    <name type="common">Dinoflagellate</name>
    <dbReference type="NCBI Taxonomy" id="89957"/>
    <lineage>
        <taxon>Eukaryota</taxon>
        <taxon>Sar</taxon>
        <taxon>Alveolata</taxon>
        <taxon>Dinophyceae</taxon>
        <taxon>Suessiales</taxon>
        <taxon>Suessiaceae</taxon>
        <taxon>Polarella</taxon>
    </lineage>
</organism>
<dbReference type="EMBL" id="CAJNNW010015256">
    <property type="protein sequence ID" value="CAE8657495.1"/>
    <property type="molecule type" value="Genomic_DNA"/>
</dbReference>
<keyword evidence="7" id="KW-1185">Reference proteome</keyword>
<evidence type="ECO:0000313" key="4">
    <source>
        <dbReference type="EMBL" id="CAE8606228.1"/>
    </source>
</evidence>
<dbReference type="PANTHER" id="PTHR11089">
    <property type="entry name" value="GTP-BINDING PROTEIN-RELATED"/>
    <property type="match status" value="1"/>
</dbReference>
<dbReference type="Proteomes" id="UP000626109">
    <property type="component" value="Unassembled WGS sequence"/>
</dbReference>
<evidence type="ECO:0008006" key="8">
    <source>
        <dbReference type="Google" id="ProtNLM"/>
    </source>
</evidence>
<gene>
    <name evidence="4" type="ORF">PGLA1383_LOCUS24213</name>
    <name evidence="5" type="ORF">PGLA2088_LOCUS12844</name>
</gene>
<dbReference type="PANTHER" id="PTHR11089:SF30">
    <property type="entry name" value="GUANINE NUCLEOTIDE-BINDING PROTEIN-LIKE 3 HOMOLOG"/>
    <property type="match status" value="1"/>
</dbReference>
<feature type="region of interest" description="Disordered" evidence="3">
    <location>
        <begin position="52"/>
        <end position="85"/>
    </location>
</feature>
<evidence type="ECO:0000256" key="3">
    <source>
        <dbReference type="SAM" id="MobiDB-lite"/>
    </source>
</evidence>
<dbReference type="Gene3D" id="3.40.50.300">
    <property type="entry name" value="P-loop containing nucleotide triphosphate hydrolases"/>
    <property type="match status" value="1"/>
</dbReference>